<dbReference type="InterPro" id="IPR004524">
    <property type="entry name" value="Asp-tRNA-ligase_1"/>
</dbReference>
<dbReference type="EC" id="6.1.1.12" evidence="8"/>
<evidence type="ECO:0000313" key="11">
    <source>
        <dbReference type="Proteomes" id="UP000006229"/>
    </source>
</evidence>
<dbReference type="PRINTS" id="PR01042">
    <property type="entry name" value="TRNASYNTHASP"/>
</dbReference>
<dbReference type="InterPro" id="IPR047090">
    <property type="entry name" value="AspRS_core"/>
</dbReference>
<keyword evidence="11" id="KW-1185">Reference proteome</keyword>
<evidence type="ECO:0000256" key="5">
    <source>
        <dbReference type="ARBA" id="ARBA00022840"/>
    </source>
</evidence>
<dbReference type="NCBIfam" id="TIGR00459">
    <property type="entry name" value="aspS_bact"/>
    <property type="match status" value="1"/>
</dbReference>
<dbReference type="NCBIfam" id="NF001750">
    <property type="entry name" value="PRK00476.1"/>
    <property type="match status" value="1"/>
</dbReference>
<dbReference type="Pfam" id="PF01336">
    <property type="entry name" value="tRNA_anti-codon"/>
    <property type="match status" value="1"/>
</dbReference>
<keyword evidence="4 8" id="KW-0547">Nucleotide-binding</keyword>
<dbReference type="InterPro" id="IPR029351">
    <property type="entry name" value="GAD_dom"/>
</dbReference>
<dbReference type="Gene3D" id="2.40.50.140">
    <property type="entry name" value="Nucleic acid-binding proteins"/>
    <property type="match status" value="1"/>
</dbReference>
<dbReference type="GO" id="GO:0006422">
    <property type="term" value="P:aspartyl-tRNA aminoacylation"/>
    <property type="evidence" value="ECO:0007669"/>
    <property type="project" value="UniProtKB-UniRule"/>
</dbReference>
<comment type="function">
    <text evidence="8">Catalyzes the attachment of L-aspartate to tRNA(Asp) in a two-step reaction: L-aspartate is first activated by ATP to form Asp-AMP and then transferred to the acceptor end of tRNA(Asp).</text>
</comment>
<keyword evidence="5 8" id="KW-0067">ATP-binding</keyword>
<keyword evidence="8" id="KW-0963">Cytoplasm</keyword>
<dbReference type="EMBL" id="AJFU01000006">
    <property type="protein sequence ID" value="EIE41420.1"/>
    <property type="molecule type" value="Genomic_DNA"/>
</dbReference>
<dbReference type="Gene3D" id="3.30.1360.30">
    <property type="entry name" value="GAD-like domain"/>
    <property type="match status" value="1"/>
</dbReference>
<evidence type="ECO:0000256" key="6">
    <source>
        <dbReference type="ARBA" id="ARBA00022917"/>
    </source>
</evidence>
<protein>
    <recommendedName>
        <fullName evidence="8">Aspartate--tRNA ligase</fullName>
        <ecNumber evidence="8">6.1.1.12</ecNumber>
    </recommendedName>
    <alternativeName>
        <fullName evidence="8">Aspartyl-tRNA synthetase</fullName>
        <shortName evidence="8">AspRS</shortName>
    </alternativeName>
</protein>
<dbReference type="InterPro" id="IPR006195">
    <property type="entry name" value="aa-tRNA-synth_II"/>
</dbReference>
<dbReference type="PATRIC" id="fig|1131455.3.peg.595"/>
<dbReference type="InterPro" id="IPR004115">
    <property type="entry name" value="GAD-like_sf"/>
</dbReference>
<dbReference type="Gene3D" id="3.30.930.10">
    <property type="entry name" value="Bira Bifunctional Protein, Domain 2"/>
    <property type="match status" value="1"/>
</dbReference>
<gene>
    <name evidence="8 10" type="primary">aspS</name>
    <name evidence="10" type="ORF">MCANUFG4_02965</name>
</gene>
<comment type="caution">
    <text evidence="10">The sequence shown here is derived from an EMBL/GenBank/DDBJ whole genome shotgun (WGS) entry which is preliminary data.</text>
</comment>
<evidence type="ECO:0000256" key="4">
    <source>
        <dbReference type="ARBA" id="ARBA00022741"/>
    </source>
</evidence>
<dbReference type="SUPFAM" id="SSF50249">
    <property type="entry name" value="Nucleic acid-binding proteins"/>
    <property type="match status" value="1"/>
</dbReference>
<dbReference type="PANTHER" id="PTHR22594:SF5">
    <property type="entry name" value="ASPARTATE--TRNA LIGASE, MITOCHONDRIAL"/>
    <property type="match status" value="1"/>
</dbReference>
<sequence length="903" mass="106119">MNKKINNNELRKSNIGETVTLYGWVSNKRKFGEINFVDLRDKYGITQIVFNQPINFTKESVLEVKGEVVLRKDINSDLPTGEIEVLVKEYKVLSMAANELPFQIRDDIEVKEELRLQNRFLDLRRPIMQKTIALRNKVIFAMREFFQNEDFLEIETPILSKATPEGARDFLVPTRKENSFYALPQSPQLFKQLLMISGFERYFQIARCFRDEDSRKDRQPEFTQLDVEVSFNDVESFQSFIERMFQHVMKKVMNVDIKIPFERVEYDTAISKYGSDKPDFRFGNEIRDINGYFDETDFDIIKKAPSIRLLKIAEKISKKEFKILEEIAKKNGANALFYFVVENGEISHSNFALKAEIGVKKVISTQEEKDGTYLITANKYEKASQALGALRVELNSWYKWAKDEFNFKWITRFPMFEHDEETNTWSAAHHPFTQFDHSLDEIKKLDKSEIKARSYDLVMNGFELGSGSARIFDQETQKTVFNLIGLDEESQKSKFGFFLKAFEYGVPPHCGIGLGIDRIVMLLAGHSTIRDVIAFPKNSKNEDVFTGAPSNVGVDQLEDLYLEVKRKEVSLMTNSSLIFLTSKKNLEELMSIAQPVTSLNKYKKGIYLIVIGEVFYIGKTNSKKGFISRFYTHNSNLRKYKSDLETYGSFEEVFRTRNWDGKHLYSKMGNAISVDKKEVEYFILEEYNDIEEETLKKIESEYIRKYKADIYGLNQFEVIILAHTLNGARITNNEKVLNMFLNFNYLKSTFTEYKETLELIKQNNWRKYFWINFNFVNSRGFFNNIVNEYIRYNRKTNIIEGNKFTKIEKSILLNLIKEIELLSEEILFGELINFKKNNTILFEREVRNETNNKLIERTTGEKNKAKIFLYTFFNNLDHCRRNNYFYSYFLNLKKEGVWKKQKT</sequence>
<feature type="binding site" evidence="8">
    <location>
        <position position="470"/>
    </location>
    <ligand>
        <name>L-aspartate</name>
        <dbReference type="ChEBI" id="CHEBI:29991"/>
    </ligand>
</feature>
<feature type="domain" description="Aminoacyl-transfer RNA synthetases class-II family profile" evidence="9">
    <location>
        <begin position="134"/>
        <end position="536"/>
    </location>
</feature>
<keyword evidence="7 8" id="KW-0030">Aminoacyl-tRNA synthetase</keyword>
<comment type="similarity">
    <text evidence="1 8">Belongs to the class-II aminoacyl-tRNA synthetase family. Type 1 subfamily.</text>
</comment>
<dbReference type="SUPFAM" id="SSF55261">
    <property type="entry name" value="GAD domain-like"/>
    <property type="match status" value="1"/>
</dbReference>
<proteinExistence type="inferred from homology"/>
<dbReference type="InterPro" id="IPR004365">
    <property type="entry name" value="NA-bd_OB_tRNA"/>
</dbReference>
<feature type="binding site" evidence="8">
    <location>
        <position position="210"/>
    </location>
    <ligand>
        <name>L-aspartate</name>
        <dbReference type="ChEBI" id="CHEBI:29991"/>
    </ligand>
</feature>
<dbReference type="PROSITE" id="PS50862">
    <property type="entry name" value="AA_TRNA_LIGASE_II"/>
    <property type="match status" value="1"/>
</dbReference>
<feature type="binding site" evidence="8">
    <location>
        <position position="165"/>
    </location>
    <ligand>
        <name>L-aspartate</name>
        <dbReference type="ChEBI" id="CHEBI:29991"/>
    </ligand>
</feature>
<feature type="binding site" evidence="8">
    <location>
        <position position="463"/>
    </location>
    <ligand>
        <name>ATP</name>
        <dbReference type="ChEBI" id="CHEBI:30616"/>
    </ligand>
</feature>
<dbReference type="InterPro" id="IPR012340">
    <property type="entry name" value="NA-bd_OB-fold"/>
</dbReference>
<comment type="subcellular location">
    <subcellularLocation>
        <location evidence="8">Cytoplasm</location>
    </subcellularLocation>
</comment>
<keyword evidence="3 8" id="KW-0436">Ligase</keyword>
<dbReference type="InterPro" id="IPR004364">
    <property type="entry name" value="Aa-tRNA-synt_II"/>
</dbReference>
<dbReference type="CDD" id="cd00777">
    <property type="entry name" value="AspRS_core"/>
    <property type="match status" value="1"/>
</dbReference>
<evidence type="ECO:0000256" key="2">
    <source>
        <dbReference type="ARBA" id="ARBA00011738"/>
    </source>
</evidence>
<name>I1A4J9_9BACT</name>
<dbReference type="CDD" id="cd04317">
    <property type="entry name" value="EcAspRS_like_N"/>
    <property type="match status" value="1"/>
</dbReference>
<dbReference type="HAMAP" id="MF_00044">
    <property type="entry name" value="Asp_tRNA_synth_type1"/>
    <property type="match status" value="1"/>
</dbReference>
<evidence type="ECO:0000259" key="9">
    <source>
        <dbReference type="PROSITE" id="PS50862"/>
    </source>
</evidence>
<feature type="binding site" evidence="8">
    <location>
        <position position="219"/>
    </location>
    <ligand>
        <name>ATP</name>
        <dbReference type="ChEBI" id="CHEBI:30616"/>
    </ligand>
</feature>
<comment type="subunit">
    <text evidence="2 8">Homodimer.</text>
</comment>
<dbReference type="GO" id="GO:0004815">
    <property type="term" value="F:aspartate-tRNA ligase activity"/>
    <property type="evidence" value="ECO:0007669"/>
    <property type="project" value="UniProtKB-UniRule"/>
</dbReference>
<dbReference type="GO" id="GO:0003676">
    <property type="term" value="F:nucleic acid binding"/>
    <property type="evidence" value="ECO:0007669"/>
    <property type="project" value="InterPro"/>
</dbReference>
<feature type="binding site" evidence="8">
    <location>
        <begin position="210"/>
        <end position="212"/>
    </location>
    <ligand>
        <name>ATP</name>
        <dbReference type="ChEBI" id="CHEBI:30616"/>
    </ligand>
</feature>
<dbReference type="PANTHER" id="PTHR22594">
    <property type="entry name" value="ASPARTYL/LYSYL-TRNA SYNTHETASE"/>
    <property type="match status" value="1"/>
</dbReference>
<dbReference type="InterPro" id="IPR047089">
    <property type="entry name" value="Asp-tRNA-ligase_1_N"/>
</dbReference>
<comment type="caution">
    <text evidence="8">Lacks conserved residue(s) required for the propagation of feature annotation.</text>
</comment>
<dbReference type="Pfam" id="PF02938">
    <property type="entry name" value="GAD"/>
    <property type="match status" value="1"/>
</dbReference>
<feature type="binding site" evidence="8">
    <location>
        <position position="429"/>
    </location>
    <ligand>
        <name>L-aspartate</name>
        <dbReference type="ChEBI" id="CHEBI:29991"/>
    </ligand>
</feature>
<organism evidence="10 11">
    <name type="scientific">Mycoplasmopsis canis UFG4</name>
    <dbReference type="NCBI Taxonomy" id="1131455"/>
    <lineage>
        <taxon>Bacteria</taxon>
        <taxon>Bacillati</taxon>
        <taxon>Mycoplasmatota</taxon>
        <taxon>Mycoplasmoidales</taxon>
        <taxon>Metamycoplasmataceae</taxon>
        <taxon>Mycoplasmopsis</taxon>
    </lineage>
</organism>
<evidence type="ECO:0000256" key="1">
    <source>
        <dbReference type="ARBA" id="ARBA00006303"/>
    </source>
</evidence>
<evidence type="ECO:0000256" key="7">
    <source>
        <dbReference type="ARBA" id="ARBA00023146"/>
    </source>
</evidence>
<dbReference type="GO" id="GO:0005524">
    <property type="term" value="F:ATP binding"/>
    <property type="evidence" value="ECO:0007669"/>
    <property type="project" value="UniProtKB-UniRule"/>
</dbReference>
<evidence type="ECO:0000256" key="3">
    <source>
        <dbReference type="ARBA" id="ARBA00022598"/>
    </source>
</evidence>
<dbReference type="InterPro" id="IPR002312">
    <property type="entry name" value="Asp/Asn-tRNA-synth_IIb"/>
</dbReference>
<comment type="catalytic activity">
    <reaction evidence="8">
        <text>tRNA(Asp) + L-aspartate + ATP = L-aspartyl-tRNA(Asp) + AMP + diphosphate</text>
        <dbReference type="Rhea" id="RHEA:19649"/>
        <dbReference type="Rhea" id="RHEA-COMP:9660"/>
        <dbReference type="Rhea" id="RHEA-COMP:9678"/>
        <dbReference type="ChEBI" id="CHEBI:29991"/>
        <dbReference type="ChEBI" id="CHEBI:30616"/>
        <dbReference type="ChEBI" id="CHEBI:33019"/>
        <dbReference type="ChEBI" id="CHEBI:78442"/>
        <dbReference type="ChEBI" id="CHEBI:78516"/>
        <dbReference type="ChEBI" id="CHEBI:456215"/>
        <dbReference type="EC" id="6.1.1.12"/>
    </reaction>
</comment>
<dbReference type="InterPro" id="IPR045864">
    <property type="entry name" value="aa-tRNA-synth_II/BPL/LPL"/>
</dbReference>
<dbReference type="GO" id="GO:0005737">
    <property type="term" value="C:cytoplasm"/>
    <property type="evidence" value="ECO:0007669"/>
    <property type="project" value="UniProtKB-SubCell"/>
</dbReference>
<evidence type="ECO:0000313" key="10">
    <source>
        <dbReference type="EMBL" id="EIE41420.1"/>
    </source>
</evidence>
<feature type="region of interest" description="Aspartate" evidence="8">
    <location>
        <begin position="188"/>
        <end position="191"/>
    </location>
</feature>
<accession>I1A4J9</accession>
<dbReference type="AlphaFoldDB" id="I1A4J9"/>
<reference evidence="10 11" key="1">
    <citation type="journal article" date="2012" name="J. Bacteriol.">
        <title>Genome annotation of five Mycoplasma canis strains.</title>
        <authorList>
            <person name="Brown D.R."/>
            <person name="May M."/>
            <person name="Michaels D.L."/>
            <person name="Barbet A.F."/>
        </authorList>
    </citation>
    <scope>NUCLEOTIDE SEQUENCE [LARGE SCALE GENOMIC DNA]</scope>
    <source>
        <strain evidence="10 11">UFG4</strain>
    </source>
</reference>
<dbReference type="SUPFAM" id="SSF55681">
    <property type="entry name" value="Class II aaRS and biotin synthetases"/>
    <property type="match status" value="1"/>
</dbReference>
<dbReference type="Proteomes" id="UP000006229">
    <property type="component" value="Unassembled WGS sequence"/>
</dbReference>
<keyword evidence="6 8" id="KW-0648">Protein biosynthesis</keyword>
<dbReference type="Pfam" id="PF00152">
    <property type="entry name" value="tRNA-synt_2"/>
    <property type="match status" value="1"/>
</dbReference>
<feature type="binding site" evidence="8">
    <location>
        <begin position="515"/>
        <end position="518"/>
    </location>
    <ligand>
        <name>ATP</name>
        <dbReference type="ChEBI" id="CHEBI:30616"/>
    </ligand>
</feature>
<evidence type="ECO:0000256" key="8">
    <source>
        <dbReference type="HAMAP-Rule" id="MF_00044"/>
    </source>
</evidence>